<name>A0AAQ3RBZ7_VIGMU</name>
<keyword evidence="7" id="KW-1185">Reference proteome</keyword>
<comment type="subcellular location">
    <subcellularLocation>
        <location evidence="1">Nucleus</location>
    </subcellularLocation>
</comment>
<dbReference type="InterPro" id="IPR005172">
    <property type="entry name" value="CRC"/>
</dbReference>
<reference evidence="6 7" key="1">
    <citation type="journal article" date="2023" name="Life. Sci Alliance">
        <title>Evolutionary insights into 3D genome organization and epigenetic landscape of Vigna mungo.</title>
        <authorList>
            <person name="Junaid A."/>
            <person name="Singh B."/>
            <person name="Bhatia S."/>
        </authorList>
    </citation>
    <scope>NUCLEOTIDE SEQUENCE [LARGE SCALE GENOMIC DNA]</scope>
    <source>
        <strain evidence="6">Urdbean</strain>
    </source>
</reference>
<evidence type="ECO:0000259" key="5">
    <source>
        <dbReference type="PROSITE" id="PS51634"/>
    </source>
</evidence>
<organism evidence="6 7">
    <name type="scientific">Vigna mungo</name>
    <name type="common">Black gram</name>
    <name type="synonym">Phaseolus mungo</name>
    <dbReference type="NCBI Taxonomy" id="3915"/>
    <lineage>
        <taxon>Eukaryota</taxon>
        <taxon>Viridiplantae</taxon>
        <taxon>Streptophyta</taxon>
        <taxon>Embryophyta</taxon>
        <taxon>Tracheophyta</taxon>
        <taxon>Spermatophyta</taxon>
        <taxon>Magnoliopsida</taxon>
        <taxon>eudicotyledons</taxon>
        <taxon>Gunneridae</taxon>
        <taxon>Pentapetalae</taxon>
        <taxon>rosids</taxon>
        <taxon>fabids</taxon>
        <taxon>Fabales</taxon>
        <taxon>Fabaceae</taxon>
        <taxon>Papilionoideae</taxon>
        <taxon>50 kb inversion clade</taxon>
        <taxon>NPAAA clade</taxon>
        <taxon>indigoferoid/millettioid clade</taxon>
        <taxon>Phaseoleae</taxon>
        <taxon>Vigna</taxon>
    </lineage>
</organism>
<proteinExistence type="inferred from homology"/>
<feature type="region of interest" description="Disordered" evidence="4">
    <location>
        <begin position="251"/>
        <end position="329"/>
    </location>
</feature>
<accession>A0AAQ3RBZ7</accession>
<sequence>MFRALGHLLCFRLESSYYRYVSSLSPINIKASHSTRCFIGLSSPPLVFKSPSISHRQRQFMQRTQESQTENFEAPGYYWKSNFHQPLLETFVIDTQNVFDAKIDVNTQHYGENLSSYKYLADPGDIDQMYFADEDVEQQSTVAAETSLSYPTQSNILNIGTKDGLGHKESLPLSEDSSKVHQQIPVYGDVEKRYSHDPLLPQATMKYHDVGRRRLQFEEGASSAIGSNNSHENLNATSNNVKRMELVESVSSTVNPQQGCGKLPLPDNSPGMNMKRSILSSNVNGESSVEGRIGSHEGDAKGAGNSEEFNKSPSPGKKKKKTSVPANQGGCRRCNCKKSKCIKLYCECFNAGVYCIGTCGCEDCLNRPQYEGMIMECRRQIESRNQENSARHKRGCKCKRSTCLKKLKLDALVDVDVRVVRIPMARKKARVLYYE</sequence>
<dbReference type="GO" id="GO:0003700">
    <property type="term" value="F:DNA-binding transcription factor activity"/>
    <property type="evidence" value="ECO:0007669"/>
    <property type="project" value="InterPro"/>
</dbReference>
<evidence type="ECO:0000256" key="4">
    <source>
        <dbReference type="SAM" id="MobiDB-lite"/>
    </source>
</evidence>
<dbReference type="GO" id="GO:0005634">
    <property type="term" value="C:nucleus"/>
    <property type="evidence" value="ECO:0007669"/>
    <property type="project" value="UniProtKB-SubCell"/>
</dbReference>
<dbReference type="InterPro" id="IPR044522">
    <property type="entry name" value="TSO1-like"/>
</dbReference>
<evidence type="ECO:0000256" key="3">
    <source>
        <dbReference type="ARBA" id="ARBA00023242"/>
    </source>
</evidence>
<dbReference type="Proteomes" id="UP001374535">
    <property type="component" value="Chromosome 11"/>
</dbReference>
<dbReference type="PANTHER" id="PTHR46159:SF6">
    <property type="entry name" value="OS12G0605300 PROTEIN"/>
    <property type="match status" value="1"/>
</dbReference>
<dbReference type="EMBL" id="CP144690">
    <property type="protein sequence ID" value="WVY89156.1"/>
    <property type="molecule type" value="Genomic_DNA"/>
</dbReference>
<dbReference type="AlphaFoldDB" id="A0AAQ3RBZ7"/>
<dbReference type="PANTHER" id="PTHR46159">
    <property type="entry name" value="PROTEIN TESMIN/TSO1-LIKE CXC 2"/>
    <property type="match status" value="1"/>
</dbReference>
<keyword evidence="3" id="KW-0539">Nucleus</keyword>
<dbReference type="InterPro" id="IPR033467">
    <property type="entry name" value="Tesmin/TSO1-like_CXC"/>
</dbReference>
<gene>
    <name evidence="6" type="ORF">V8G54_034670</name>
</gene>
<protein>
    <recommendedName>
        <fullName evidence="5">CRC domain-containing protein</fullName>
    </recommendedName>
</protein>
<evidence type="ECO:0000313" key="7">
    <source>
        <dbReference type="Proteomes" id="UP001374535"/>
    </source>
</evidence>
<dbReference type="PROSITE" id="PS51634">
    <property type="entry name" value="CRC"/>
    <property type="match status" value="1"/>
</dbReference>
<comment type="similarity">
    <text evidence="2">Belongs to the lin-54 family.</text>
</comment>
<evidence type="ECO:0000256" key="2">
    <source>
        <dbReference type="ARBA" id="ARBA00007267"/>
    </source>
</evidence>
<evidence type="ECO:0000256" key="1">
    <source>
        <dbReference type="ARBA" id="ARBA00004123"/>
    </source>
</evidence>
<feature type="domain" description="CRC" evidence="5">
    <location>
        <begin position="330"/>
        <end position="406"/>
    </location>
</feature>
<dbReference type="SMART" id="SM01114">
    <property type="entry name" value="CXC"/>
    <property type="match status" value="1"/>
</dbReference>
<feature type="compositionally biased region" description="Polar residues" evidence="4">
    <location>
        <begin position="278"/>
        <end position="287"/>
    </location>
</feature>
<dbReference type="Pfam" id="PF03638">
    <property type="entry name" value="TCR"/>
    <property type="match status" value="1"/>
</dbReference>
<evidence type="ECO:0000313" key="6">
    <source>
        <dbReference type="EMBL" id="WVY89156.1"/>
    </source>
</evidence>